<dbReference type="OrthoDB" id="5524782at2"/>
<evidence type="ECO:0000313" key="2">
    <source>
        <dbReference type="EMBL" id="TWP33848.1"/>
    </source>
</evidence>
<dbReference type="RefSeq" id="WP_146319752.1">
    <property type="nucleotide sequence ID" value="NZ_VCQV01000035.1"/>
</dbReference>
<reference evidence="2 3" key="1">
    <citation type="submission" date="2019-05" db="EMBL/GenBank/DDBJ databases">
        <authorList>
            <person name="Lee S.D."/>
        </authorList>
    </citation>
    <scope>NUCLEOTIDE SEQUENCE [LARGE SCALE GENOMIC DNA]</scope>
    <source>
        <strain evidence="2 3">C5-26</strain>
    </source>
</reference>
<protein>
    <submittedName>
        <fullName evidence="2">Helix-turn-helix domain-containing protein</fullName>
    </submittedName>
</protein>
<keyword evidence="3" id="KW-1185">Reference proteome</keyword>
<feature type="domain" description="Helix-turn-helix" evidence="1">
    <location>
        <begin position="5"/>
        <end position="60"/>
    </location>
</feature>
<dbReference type="InterPro" id="IPR009061">
    <property type="entry name" value="DNA-bd_dom_put_sf"/>
</dbReference>
<dbReference type="GO" id="GO:0003677">
    <property type="term" value="F:DNA binding"/>
    <property type="evidence" value="ECO:0007669"/>
    <property type="project" value="InterPro"/>
</dbReference>
<comment type="caution">
    <text evidence="2">The sequence shown here is derived from an EMBL/GenBank/DDBJ whole genome shotgun (WGS) entry which is preliminary data.</text>
</comment>
<sequence>MTTSYLSPAQIAKVLGVHPETVGTWIRTGYLPAVNLSPSKRRACWRISEDELAKWVANRSAA</sequence>
<dbReference type="SUPFAM" id="SSF46955">
    <property type="entry name" value="Putative DNA-binding domain"/>
    <property type="match status" value="1"/>
</dbReference>
<gene>
    <name evidence="2" type="ORF">FGL98_19915</name>
</gene>
<dbReference type="Gene3D" id="1.10.10.10">
    <property type="entry name" value="Winged helix-like DNA-binding domain superfamily/Winged helix DNA-binding domain"/>
    <property type="match status" value="1"/>
</dbReference>
<accession>A0A563DUB7</accession>
<evidence type="ECO:0000259" key="1">
    <source>
        <dbReference type="Pfam" id="PF12728"/>
    </source>
</evidence>
<reference evidence="2 3" key="2">
    <citation type="submission" date="2019-08" db="EMBL/GenBank/DDBJ databases">
        <title>Jejuicoccus antrihumi gen. nov., sp. nov., a new member of the family Dermacoccaceae isolated from a cave.</title>
        <authorList>
            <person name="Schumann P."/>
            <person name="Kim I.S."/>
        </authorList>
    </citation>
    <scope>NUCLEOTIDE SEQUENCE [LARGE SCALE GENOMIC DNA]</scope>
    <source>
        <strain evidence="2 3">C5-26</strain>
    </source>
</reference>
<proteinExistence type="predicted"/>
<dbReference type="Proteomes" id="UP000320244">
    <property type="component" value="Unassembled WGS sequence"/>
</dbReference>
<dbReference type="NCBIfam" id="TIGR01764">
    <property type="entry name" value="excise"/>
    <property type="match status" value="1"/>
</dbReference>
<dbReference type="Pfam" id="PF12728">
    <property type="entry name" value="HTH_17"/>
    <property type="match status" value="1"/>
</dbReference>
<dbReference type="InterPro" id="IPR036388">
    <property type="entry name" value="WH-like_DNA-bd_sf"/>
</dbReference>
<name>A0A563DUB7_9MICO</name>
<dbReference type="EMBL" id="VCQV01000035">
    <property type="protein sequence ID" value="TWP33848.1"/>
    <property type="molecule type" value="Genomic_DNA"/>
</dbReference>
<dbReference type="AlphaFoldDB" id="A0A563DUB7"/>
<dbReference type="InterPro" id="IPR041657">
    <property type="entry name" value="HTH_17"/>
</dbReference>
<organism evidence="2 3">
    <name type="scientific">Leekyejoonella antrihumi</name>
    <dbReference type="NCBI Taxonomy" id="1660198"/>
    <lineage>
        <taxon>Bacteria</taxon>
        <taxon>Bacillati</taxon>
        <taxon>Actinomycetota</taxon>
        <taxon>Actinomycetes</taxon>
        <taxon>Micrococcales</taxon>
        <taxon>Dermacoccaceae</taxon>
        <taxon>Leekyejoonella</taxon>
    </lineage>
</organism>
<evidence type="ECO:0000313" key="3">
    <source>
        <dbReference type="Proteomes" id="UP000320244"/>
    </source>
</evidence>
<dbReference type="InterPro" id="IPR010093">
    <property type="entry name" value="SinI_DNA-bd"/>
</dbReference>